<evidence type="ECO:0000313" key="3">
    <source>
        <dbReference type="Proteomes" id="UP000824496"/>
    </source>
</evidence>
<feature type="compositionally biased region" description="Pro residues" evidence="1">
    <location>
        <begin position="1"/>
        <end position="14"/>
    </location>
</feature>
<dbReference type="InterPro" id="IPR010428">
    <property type="entry name" value="Zincin_1"/>
</dbReference>
<name>A0ABN6K5Q7_9ACTO</name>
<evidence type="ECO:0000313" key="2">
    <source>
        <dbReference type="EMBL" id="BDA64663.1"/>
    </source>
</evidence>
<sequence length="140" mass="15726">MTRSPAAPPDPMPVPGMSEEDFEQAVGDALDRIPPDLAEAMDNVVVLIQDEPDPDMLRPEDYDEAGLPTLLGLYDGTPLTERDEGWSMVLPDRILIFRGPLQRWCTTREELVEEIAVTVIHEVAHHFGIDDERLHELGWA</sequence>
<dbReference type="CDD" id="cd12952">
    <property type="entry name" value="MMP_ACEL2062"/>
    <property type="match status" value="1"/>
</dbReference>
<dbReference type="Proteomes" id="UP000824496">
    <property type="component" value="Chromosome"/>
</dbReference>
<evidence type="ECO:0000256" key="1">
    <source>
        <dbReference type="SAM" id="MobiDB-lite"/>
    </source>
</evidence>
<keyword evidence="3" id="KW-1185">Reference proteome</keyword>
<reference evidence="2 3" key="1">
    <citation type="submission" date="2021-08" db="EMBL/GenBank/DDBJ databases">
        <title>Whole genome sequence of novel Actinomyces species strain MAS-1.</title>
        <authorList>
            <person name="Saito M."/>
            <person name="Kuwahara N."/>
            <person name="Takizawa T."/>
            <person name="Gotouda H."/>
            <person name="Ochiai T."/>
        </authorList>
    </citation>
    <scope>NUCLEOTIDE SEQUENCE [LARGE SCALE GENOMIC DNA]</scope>
    <source>
        <strain evidence="2 3">MAS-1</strain>
    </source>
</reference>
<proteinExistence type="predicted"/>
<gene>
    <name evidence="2" type="ORF">MANAM107_14970</name>
</gene>
<evidence type="ECO:0008006" key="4">
    <source>
        <dbReference type="Google" id="ProtNLM"/>
    </source>
</evidence>
<accession>A0ABN6K5Q7</accession>
<dbReference type="Pfam" id="PF06262">
    <property type="entry name" value="Zincin_1"/>
    <property type="match status" value="1"/>
</dbReference>
<dbReference type="EMBL" id="AP025017">
    <property type="protein sequence ID" value="BDA64663.1"/>
    <property type="molecule type" value="Genomic_DNA"/>
</dbReference>
<protein>
    <recommendedName>
        <fullName evidence="4">Metallopeptidase family protein</fullName>
    </recommendedName>
</protein>
<dbReference type="Gene3D" id="3.30.2010.20">
    <property type="match status" value="1"/>
</dbReference>
<dbReference type="InterPro" id="IPR038555">
    <property type="entry name" value="Zincin_1_sf"/>
</dbReference>
<organism evidence="2 3">
    <name type="scientific">Actinomyces capricornis</name>
    <dbReference type="NCBI Taxonomy" id="2755559"/>
    <lineage>
        <taxon>Bacteria</taxon>
        <taxon>Bacillati</taxon>
        <taxon>Actinomycetota</taxon>
        <taxon>Actinomycetes</taxon>
        <taxon>Actinomycetales</taxon>
        <taxon>Actinomycetaceae</taxon>
        <taxon>Actinomyces</taxon>
    </lineage>
</organism>
<feature type="region of interest" description="Disordered" evidence="1">
    <location>
        <begin position="1"/>
        <end position="32"/>
    </location>
</feature>
<dbReference type="SUPFAM" id="SSF55486">
    <property type="entry name" value="Metalloproteases ('zincins'), catalytic domain"/>
    <property type="match status" value="1"/>
</dbReference>